<feature type="region of interest" description="Disordered" evidence="1">
    <location>
        <begin position="58"/>
        <end position="140"/>
    </location>
</feature>
<dbReference type="RefSeq" id="WP_021352422.1">
    <property type="nucleotide sequence ID" value="NZ_CP091087.1"/>
</dbReference>
<evidence type="ECO:0000313" key="2">
    <source>
        <dbReference type="EMBL" id="MDK4307389.1"/>
    </source>
</evidence>
<reference evidence="2" key="1">
    <citation type="submission" date="2023-05" db="EMBL/GenBank/DDBJ databases">
        <title>Metabolic capabilities are highly conserved among human nasal-associated Corynebacterium species in pangenomic analyses.</title>
        <authorList>
            <person name="Tran T.H."/>
            <person name="Roberts A.Q."/>
            <person name="Escapa I.F."/>
            <person name="Gao W."/>
            <person name="Conlan S."/>
            <person name="Kong H."/>
            <person name="Segre J.A."/>
            <person name="Kelly M.S."/>
            <person name="Lemon K.P."/>
        </authorList>
    </citation>
    <scope>NUCLEOTIDE SEQUENCE</scope>
    <source>
        <strain evidence="2">KPL2773</strain>
    </source>
</reference>
<comment type="caution">
    <text evidence="2">The sequence shown here is derived from an EMBL/GenBank/DDBJ whole genome shotgun (WGS) entry which is preliminary data.</text>
</comment>
<dbReference type="AlphaFoldDB" id="A0AAP4BQA8"/>
<dbReference type="EMBL" id="JASNVH010000011">
    <property type="protein sequence ID" value="MDK4307389.1"/>
    <property type="molecule type" value="Genomic_DNA"/>
</dbReference>
<sequence length="140" mass="15010">MPPKVTDKHPEVEQEQAVEEQTASAARRIVATYAEDFMDGVTLMCMLGVEPEGLVHSKVLAEQNPQPADDSAEGSGTAKKTTKKTSKKASKKATKKSSKKSTKKTAKKASKKSTKKTAKKSAKKTSKKATKKSTAKKSAD</sequence>
<proteinExistence type="predicted"/>
<gene>
    <name evidence="2" type="ORF">QPX42_07530</name>
</gene>
<feature type="compositionally biased region" description="Basic and acidic residues" evidence="1">
    <location>
        <begin position="1"/>
        <end position="12"/>
    </location>
</feature>
<dbReference type="GeneID" id="42782543"/>
<feature type="region of interest" description="Disordered" evidence="1">
    <location>
        <begin position="1"/>
        <end position="21"/>
    </location>
</feature>
<protein>
    <submittedName>
        <fullName evidence="2">Histone</fullName>
    </submittedName>
</protein>
<name>A0AAP4BQA8_9CORY</name>
<dbReference type="Proteomes" id="UP001224412">
    <property type="component" value="Unassembled WGS sequence"/>
</dbReference>
<evidence type="ECO:0000313" key="3">
    <source>
        <dbReference type="Proteomes" id="UP001224412"/>
    </source>
</evidence>
<accession>A0AAP4BQA8</accession>
<evidence type="ECO:0000256" key="1">
    <source>
        <dbReference type="SAM" id="MobiDB-lite"/>
    </source>
</evidence>
<organism evidence="2 3">
    <name type="scientific">Corynebacterium pseudodiphtheriticum</name>
    <dbReference type="NCBI Taxonomy" id="37637"/>
    <lineage>
        <taxon>Bacteria</taxon>
        <taxon>Bacillati</taxon>
        <taxon>Actinomycetota</taxon>
        <taxon>Actinomycetes</taxon>
        <taxon>Mycobacteriales</taxon>
        <taxon>Corynebacteriaceae</taxon>
        <taxon>Corynebacterium</taxon>
    </lineage>
</organism>
<feature type="compositionally biased region" description="Basic residues" evidence="1">
    <location>
        <begin position="80"/>
        <end position="140"/>
    </location>
</feature>